<dbReference type="AlphaFoldDB" id="A0A6P5EJX2"/>
<dbReference type="PANTHER" id="PTHR33710">
    <property type="entry name" value="BNAC02G09200D PROTEIN"/>
    <property type="match status" value="1"/>
</dbReference>
<protein>
    <submittedName>
        <fullName evidence="2">Uncharacterized protein LOC109705399</fullName>
    </submittedName>
</protein>
<dbReference type="OrthoDB" id="696139at2759"/>
<sequence length="198" mass="23367">MQCRPSLAKLDRFLVSTDLDQTYPLSKVKALPRITSDHTPITLSTGIHPPTRRFRFERVWLSKEDFAANVPCWWNEVTPKTSAILTLSAKLRHCRIRIKEWRKTNFYSISSTKRLLQEELQNIDLLEERFALSHESRDRRDAIKAQFQIILQEEEILWNTRSKQFWLEEGDSNTKFFHAVANGRKHTNAIEVIEDESR</sequence>
<proteinExistence type="predicted"/>
<dbReference type="Proteomes" id="UP000515123">
    <property type="component" value="Unplaced"/>
</dbReference>
<dbReference type="RefSeq" id="XP_020081720.1">
    <property type="nucleotide sequence ID" value="XM_020226131.1"/>
</dbReference>
<dbReference type="GeneID" id="109705399"/>
<accession>A0A6P5EJX2</accession>
<evidence type="ECO:0000313" key="2">
    <source>
        <dbReference type="RefSeq" id="XP_020081720.1"/>
    </source>
</evidence>
<reference evidence="2" key="2">
    <citation type="submission" date="2025-08" db="UniProtKB">
        <authorList>
            <consortium name="RefSeq"/>
        </authorList>
    </citation>
    <scope>IDENTIFICATION</scope>
    <source>
        <tissue evidence="2">Leaf</tissue>
    </source>
</reference>
<evidence type="ECO:0000313" key="1">
    <source>
        <dbReference type="Proteomes" id="UP000515123"/>
    </source>
</evidence>
<reference evidence="1" key="1">
    <citation type="journal article" date="2015" name="Nat. Genet.">
        <title>The pineapple genome and the evolution of CAM photosynthesis.</title>
        <authorList>
            <person name="Ming R."/>
            <person name="VanBuren R."/>
            <person name="Wai C.M."/>
            <person name="Tang H."/>
            <person name="Schatz M.C."/>
            <person name="Bowers J.E."/>
            <person name="Lyons E."/>
            <person name="Wang M.L."/>
            <person name="Chen J."/>
            <person name="Biggers E."/>
            <person name="Zhang J."/>
            <person name="Huang L."/>
            <person name="Zhang L."/>
            <person name="Miao W."/>
            <person name="Zhang J."/>
            <person name="Ye Z."/>
            <person name="Miao C."/>
            <person name="Lin Z."/>
            <person name="Wang H."/>
            <person name="Zhou H."/>
            <person name="Yim W.C."/>
            <person name="Priest H.D."/>
            <person name="Zheng C."/>
            <person name="Woodhouse M."/>
            <person name="Edger P.P."/>
            <person name="Guyot R."/>
            <person name="Guo H.B."/>
            <person name="Guo H."/>
            <person name="Zheng G."/>
            <person name="Singh R."/>
            <person name="Sharma A."/>
            <person name="Min X."/>
            <person name="Zheng Y."/>
            <person name="Lee H."/>
            <person name="Gurtowski J."/>
            <person name="Sedlazeck F.J."/>
            <person name="Harkess A."/>
            <person name="McKain M.R."/>
            <person name="Liao Z."/>
            <person name="Fang J."/>
            <person name="Liu J."/>
            <person name="Zhang X."/>
            <person name="Zhang Q."/>
            <person name="Hu W."/>
            <person name="Qin Y."/>
            <person name="Wang K."/>
            <person name="Chen L.Y."/>
            <person name="Shirley N."/>
            <person name="Lin Y.R."/>
            <person name="Liu L.Y."/>
            <person name="Hernandez A.G."/>
            <person name="Wright C.L."/>
            <person name="Bulone V."/>
            <person name="Tuskan G.A."/>
            <person name="Heath K."/>
            <person name="Zee F."/>
            <person name="Moore P.H."/>
            <person name="Sunkar R."/>
            <person name="Leebens-Mack J.H."/>
            <person name="Mockler T."/>
            <person name="Bennetzen J.L."/>
            <person name="Freeling M."/>
            <person name="Sankoff D."/>
            <person name="Paterson A.H."/>
            <person name="Zhu X."/>
            <person name="Yang X."/>
            <person name="Smith J.A."/>
            <person name="Cushman J.C."/>
            <person name="Paull R.E."/>
            <person name="Yu Q."/>
        </authorList>
    </citation>
    <scope>NUCLEOTIDE SEQUENCE [LARGE SCALE GENOMIC DNA]</scope>
    <source>
        <strain evidence="1">cv. F153</strain>
    </source>
</reference>
<dbReference type="PANTHER" id="PTHR33710:SF72">
    <property type="entry name" value="OS04G0204200 PROTEIN"/>
    <property type="match status" value="1"/>
</dbReference>
<organism evidence="1 2">
    <name type="scientific">Ananas comosus</name>
    <name type="common">Pineapple</name>
    <name type="synonym">Ananas ananas</name>
    <dbReference type="NCBI Taxonomy" id="4615"/>
    <lineage>
        <taxon>Eukaryota</taxon>
        <taxon>Viridiplantae</taxon>
        <taxon>Streptophyta</taxon>
        <taxon>Embryophyta</taxon>
        <taxon>Tracheophyta</taxon>
        <taxon>Spermatophyta</taxon>
        <taxon>Magnoliopsida</taxon>
        <taxon>Liliopsida</taxon>
        <taxon>Poales</taxon>
        <taxon>Bromeliaceae</taxon>
        <taxon>Bromelioideae</taxon>
        <taxon>Ananas</taxon>
    </lineage>
</organism>
<keyword evidence="1" id="KW-1185">Reference proteome</keyword>
<name>A0A6P5EJX2_ANACO</name>
<gene>
    <name evidence="2" type="primary">LOC109705399</name>
</gene>